<dbReference type="PANTHER" id="PTHR15629:SF2">
    <property type="entry name" value="SH3 DOMAIN-CONTAINING YSC84-LIKE PROTEIN 1"/>
    <property type="match status" value="1"/>
</dbReference>
<dbReference type="Pfam" id="PF04366">
    <property type="entry name" value="Ysc84"/>
    <property type="match status" value="1"/>
</dbReference>
<dbReference type="GO" id="GO:0035091">
    <property type="term" value="F:phosphatidylinositol binding"/>
    <property type="evidence" value="ECO:0007669"/>
    <property type="project" value="TreeGrafter"/>
</dbReference>
<dbReference type="CDD" id="cd11524">
    <property type="entry name" value="SYLF"/>
    <property type="match status" value="1"/>
</dbReference>
<dbReference type="InterPro" id="IPR051702">
    <property type="entry name" value="SH3_domain_YSC84-like"/>
</dbReference>
<organism evidence="2 3">
    <name type="scientific">Cloacibacillus evryensis</name>
    <dbReference type="NCBI Taxonomy" id="508460"/>
    <lineage>
        <taxon>Bacteria</taxon>
        <taxon>Thermotogati</taxon>
        <taxon>Synergistota</taxon>
        <taxon>Synergistia</taxon>
        <taxon>Synergistales</taxon>
        <taxon>Synergistaceae</taxon>
        <taxon>Cloacibacillus</taxon>
    </lineage>
</organism>
<evidence type="ECO:0000259" key="1">
    <source>
        <dbReference type="Pfam" id="PF04366"/>
    </source>
</evidence>
<sequence>MKKLIGIFCFMIIAVFTVIFVNEAYAAETPLYMKRIDMAADLVNKMALQADAAGMADTIRSAKGVAVFPDVAKAGFIIGAEEGQGIVLLRTENGGWSGPAFMGVSGASVGFQAGAESIGLVLVINNDNGLHAFTGGNSFKLGADVAVAAGPVGRQFGASTNAPLKASLYSYSMTEGLFAGISVSGSIINQNRDLNLAYWGKRMTAQQALAEPATDSRILPLVNALNGLTEKGK</sequence>
<dbReference type="PANTHER" id="PTHR15629">
    <property type="entry name" value="SH3YL1 PROTEIN"/>
    <property type="match status" value="1"/>
</dbReference>
<comment type="caution">
    <text evidence="2">The sequence shown here is derived from an EMBL/GenBank/DDBJ whole genome shotgun (WGS) entry which is preliminary data.</text>
</comment>
<dbReference type="Proteomes" id="UP001205919">
    <property type="component" value="Unassembled WGS sequence"/>
</dbReference>
<dbReference type="AlphaFoldDB" id="A0AAW5K1V1"/>
<proteinExistence type="predicted"/>
<evidence type="ECO:0000313" key="3">
    <source>
        <dbReference type="Proteomes" id="UP001205919"/>
    </source>
</evidence>
<accession>A0AAW5K1V1</accession>
<dbReference type="EMBL" id="JANFYT010000007">
    <property type="protein sequence ID" value="MCQ4813676.1"/>
    <property type="molecule type" value="Genomic_DNA"/>
</dbReference>
<protein>
    <submittedName>
        <fullName evidence="2">Lipid-binding SYLF domain-containing protein</fullName>
    </submittedName>
</protein>
<name>A0AAW5K1V1_9BACT</name>
<dbReference type="RefSeq" id="WP_039916481.1">
    <property type="nucleotide sequence ID" value="NZ_CABKQM010000001.1"/>
</dbReference>
<dbReference type="InterPro" id="IPR007461">
    <property type="entry name" value="Ysc84_actin-binding"/>
</dbReference>
<reference evidence="2 3" key="1">
    <citation type="submission" date="2022-06" db="EMBL/GenBank/DDBJ databases">
        <title>Isolation of gut microbiota from human fecal samples.</title>
        <authorList>
            <person name="Pamer E.G."/>
            <person name="Barat B."/>
            <person name="Waligurski E."/>
            <person name="Medina S."/>
            <person name="Paddock L."/>
            <person name="Mostad J."/>
        </authorList>
    </citation>
    <scope>NUCLEOTIDE SEQUENCE [LARGE SCALE GENOMIC DNA]</scope>
    <source>
        <strain evidence="2 3">DFI.9.90</strain>
    </source>
</reference>
<evidence type="ECO:0000313" key="2">
    <source>
        <dbReference type="EMBL" id="MCQ4813676.1"/>
    </source>
</evidence>
<keyword evidence="3" id="KW-1185">Reference proteome</keyword>
<feature type="domain" description="Ysc84 actin-binding" evidence="1">
    <location>
        <begin position="106"/>
        <end position="226"/>
    </location>
</feature>
<gene>
    <name evidence="2" type="ORF">NE630_04450</name>
</gene>